<feature type="repeat" description="TPR" evidence="17">
    <location>
        <begin position="370"/>
        <end position="403"/>
    </location>
</feature>
<evidence type="ECO:0000256" key="9">
    <source>
        <dbReference type="ARBA" id="ARBA00022803"/>
    </source>
</evidence>
<dbReference type="GO" id="GO:0005778">
    <property type="term" value="C:peroxisomal membrane"/>
    <property type="evidence" value="ECO:0007669"/>
    <property type="project" value="TreeGrafter"/>
</dbReference>
<evidence type="ECO:0000313" key="18">
    <source>
        <dbReference type="EMBL" id="GFO22009.1"/>
    </source>
</evidence>
<dbReference type="PANTHER" id="PTHR10130">
    <property type="entry name" value="PEROXISOMAL TARGETING SIGNAL 1 RECEPTOR PEX5"/>
    <property type="match status" value="1"/>
</dbReference>
<keyword evidence="11" id="KW-0653">Protein transport</keyword>
<dbReference type="InterPro" id="IPR024111">
    <property type="entry name" value="PEX5/PEX5L"/>
</dbReference>
<comment type="similarity">
    <text evidence="3">Belongs to the peroxisomal targeting signal receptor family.</text>
</comment>
<evidence type="ECO:0000256" key="8">
    <source>
        <dbReference type="ARBA" id="ARBA00022737"/>
    </source>
</evidence>
<protein>
    <recommendedName>
        <fullName evidence="4">Peroxisomal targeting signal 1 receptor</fullName>
    </recommendedName>
    <alternativeName>
        <fullName evidence="13">PTS1-BP</fullName>
    </alternativeName>
    <alternativeName>
        <fullName evidence="14">Peroxin-5</fullName>
    </alternativeName>
</protein>
<comment type="caution">
    <text evidence="18">The sequence shown here is derived from an EMBL/GenBank/DDBJ whole genome shotgun (WGS) entry which is preliminary data.</text>
</comment>
<dbReference type="GO" id="GO:0005782">
    <property type="term" value="C:peroxisomal matrix"/>
    <property type="evidence" value="ECO:0007669"/>
    <property type="project" value="UniProtKB-SubCell"/>
</dbReference>
<dbReference type="GO" id="GO:0016560">
    <property type="term" value="P:protein import into peroxisome matrix, docking"/>
    <property type="evidence" value="ECO:0007669"/>
    <property type="project" value="TreeGrafter"/>
</dbReference>
<comment type="subcellular location">
    <subcellularLocation>
        <location evidence="2">Cytoplasm</location>
        <location evidence="2">Cytosol</location>
    </subcellularLocation>
    <subcellularLocation>
        <location evidence="1">Peroxisome matrix</location>
    </subcellularLocation>
</comment>
<gene>
    <name evidence="18" type="ORF">PoB_004851400</name>
</gene>
<evidence type="ECO:0000256" key="11">
    <source>
        <dbReference type="ARBA" id="ARBA00022927"/>
    </source>
</evidence>
<dbReference type="SMART" id="SM00028">
    <property type="entry name" value="TPR"/>
    <property type="match status" value="4"/>
</dbReference>
<evidence type="ECO:0000256" key="10">
    <source>
        <dbReference type="ARBA" id="ARBA00022843"/>
    </source>
</evidence>
<dbReference type="Gene3D" id="1.25.40.10">
    <property type="entry name" value="Tetratricopeptide repeat domain"/>
    <property type="match status" value="1"/>
</dbReference>
<keyword evidence="5" id="KW-0813">Transport</keyword>
<keyword evidence="19" id="KW-1185">Reference proteome</keyword>
<evidence type="ECO:0000256" key="7">
    <source>
        <dbReference type="ARBA" id="ARBA00022499"/>
    </source>
</evidence>
<evidence type="ECO:0000256" key="6">
    <source>
        <dbReference type="ARBA" id="ARBA00022490"/>
    </source>
</evidence>
<keyword evidence="6" id="KW-0963">Cytoplasm</keyword>
<dbReference type="SUPFAM" id="SSF48452">
    <property type="entry name" value="TPR-like"/>
    <property type="match status" value="1"/>
</dbReference>
<keyword evidence="9 17" id="KW-0802">TPR repeat</keyword>
<dbReference type="GO" id="GO:0005052">
    <property type="term" value="F:peroxisome matrix targeting signal-1 binding"/>
    <property type="evidence" value="ECO:0007669"/>
    <property type="project" value="TreeGrafter"/>
</dbReference>
<organism evidence="18 19">
    <name type="scientific">Plakobranchus ocellatus</name>
    <dbReference type="NCBI Taxonomy" id="259542"/>
    <lineage>
        <taxon>Eukaryota</taxon>
        <taxon>Metazoa</taxon>
        <taxon>Spiralia</taxon>
        <taxon>Lophotrochozoa</taxon>
        <taxon>Mollusca</taxon>
        <taxon>Gastropoda</taxon>
        <taxon>Heterobranchia</taxon>
        <taxon>Euthyneura</taxon>
        <taxon>Panpulmonata</taxon>
        <taxon>Sacoglossa</taxon>
        <taxon>Placobranchoidea</taxon>
        <taxon>Plakobranchidae</taxon>
        <taxon>Plakobranchus</taxon>
    </lineage>
</organism>
<evidence type="ECO:0000256" key="4">
    <source>
        <dbReference type="ARBA" id="ARBA00018416"/>
    </source>
</evidence>
<keyword evidence="10" id="KW-0832">Ubl conjugation</keyword>
<accession>A0AAV4BPH2</accession>
<dbReference type="InterPro" id="IPR019734">
    <property type="entry name" value="TPR_rpt"/>
</dbReference>
<dbReference type="InterPro" id="IPR011990">
    <property type="entry name" value="TPR-like_helical_dom_sf"/>
</dbReference>
<reference evidence="18 19" key="1">
    <citation type="journal article" date="2021" name="Elife">
        <title>Chloroplast acquisition without the gene transfer in kleptoplastic sea slugs, Plakobranchus ocellatus.</title>
        <authorList>
            <person name="Maeda T."/>
            <person name="Takahashi S."/>
            <person name="Yoshida T."/>
            <person name="Shimamura S."/>
            <person name="Takaki Y."/>
            <person name="Nagai Y."/>
            <person name="Toyoda A."/>
            <person name="Suzuki Y."/>
            <person name="Arimoto A."/>
            <person name="Ishii H."/>
            <person name="Satoh N."/>
            <person name="Nishiyama T."/>
            <person name="Hasebe M."/>
            <person name="Maruyama T."/>
            <person name="Minagawa J."/>
            <person name="Obokata J."/>
            <person name="Shigenobu S."/>
        </authorList>
    </citation>
    <scope>NUCLEOTIDE SEQUENCE [LARGE SCALE GENOMIC DNA]</scope>
</reference>
<evidence type="ECO:0000256" key="2">
    <source>
        <dbReference type="ARBA" id="ARBA00004514"/>
    </source>
</evidence>
<dbReference type="PANTHER" id="PTHR10130:SF0">
    <property type="entry name" value="GH08708P"/>
    <property type="match status" value="1"/>
</dbReference>
<evidence type="ECO:0000256" key="14">
    <source>
        <dbReference type="ARBA" id="ARBA00032505"/>
    </source>
</evidence>
<evidence type="ECO:0000256" key="1">
    <source>
        <dbReference type="ARBA" id="ARBA00004253"/>
    </source>
</evidence>
<evidence type="ECO:0000256" key="13">
    <source>
        <dbReference type="ARBA" id="ARBA00030232"/>
    </source>
</evidence>
<dbReference type="FunFam" id="1.25.40.10:FF:000034">
    <property type="entry name" value="Peroxisomal biogenesis factor 5 isoform 1"/>
    <property type="match status" value="1"/>
</dbReference>
<proteinExistence type="inferred from homology"/>
<name>A0AAV4BPH2_9GAST</name>
<evidence type="ECO:0000256" key="12">
    <source>
        <dbReference type="ARBA" id="ARBA00023140"/>
    </source>
</evidence>
<evidence type="ECO:0000256" key="5">
    <source>
        <dbReference type="ARBA" id="ARBA00022448"/>
    </source>
</evidence>
<comment type="function">
    <text evidence="15">In addition to promoting peroxisomal translocation of proteins containing a PTS1 peroxisomal targeting signal, mediates peroxisomal import of proteins containing a C-terminal PTS2-type peroxisomal targeting signal via its interaction with PEX7. Interaction with PEX7 only takes place when PEX7 is associated with cargo proteins containing a PTS2 peroxisomal targeting signal. PEX7 along with PTS2-containing cargo proteins are then translocated through the PEX13-PEX14 docking complex together with PEX5.</text>
</comment>
<keyword evidence="7" id="KW-1017">Isopeptide bond</keyword>
<feature type="repeat" description="TPR" evidence="17">
    <location>
        <begin position="522"/>
        <end position="555"/>
    </location>
</feature>
<dbReference type="AlphaFoldDB" id="A0AAV4BPH2"/>
<evidence type="ECO:0000256" key="15">
    <source>
        <dbReference type="ARBA" id="ARBA00046072"/>
    </source>
</evidence>
<dbReference type="Proteomes" id="UP000735302">
    <property type="component" value="Unassembled WGS sequence"/>
</dbReference>
<evidence type="ECO:0000256" key="16">
    <source>
        <dbReference type="ARBA" id="ARBA00046106"/>
    </source>
</evidence>
<keyword evidence="12" id="KW-0576">Peroxisome</keyword>
<evidence type="ECO:0000256" key="3">
    <source>
        <dbReference type="ARBA" id="ARBA00005348"/>
    </source>
</evidence>
<evidence type="ECO:0000256" key="17">
    <source>
        <dbReference type="PROSITE-ProRule" id="PRU00339"/>
    </source>
</evidence>
<dbReference type="GO" id="GO:0005829">
    <property type="term" value="C:cytosol"/>
    <property type="evidence" value="ECO:0007669"/>
    <property type="project" value="UniProtKB-SubCell"/>
</dbReference>
<dbReference type="EMBL" id="BLXT01005315">
    <property type="protein sequence ID" value="GFO22009.1"/>
    <property type="molecule type" value="Genomic_DNA"/>
</dbReference>
<dbReference type="Pfam" id="PF13432">
    <property type="entry name" value="TPR_16"/>
    <property type="match status" value="2"/>
</dbReference>
<feature type="repeat" description="TPR" evidence="17">
    <location>
        <begin position="488"/>
        <end position="521"/>
    </location>
</feature>
<evidence type="ECO:0000313" key="19">
    <source>
        <dbReference type="Proteomes" id="UP000735302"/>
    </source>
</evidence>
<dbReference type="PROSITE" id="PS50005">
    <property type="entry name" value="TPR"/>
    <property type="match status" value="3"/>
</dbReference>
<keyword evidence="8" id="KW-0677">Repeat</keyword>
<sequence length="634" mass="70581">MAGRGLVEGECGGPNSLMKLTSHFTQDRGFKQEGYGAARFPPPKPFEINRPLAQASTDDLVSEYLSGQQTAMAPQTFHMGSLLQEMREIEGAEMVHAPQRAPGIAELASTGNWAEEFLNSAVGIDQGKVMLGETLPADLWASEFHDIGHKPEDIKWAHDYLEGTEQDHIWSNEFGGALLDDVKWVDDFAKAKTEDSETDKELERTAKALLGSVTDPKINETEFMKFVKKIGDGGVSIKDNQVTEKSPDEDWVSDFTSQQAGAAASSHQTLTDKWAEEFREFSTAAQDQTDTQFWDNLQKQWEDVKDEDGHPWLAEYDSSKAFKDYEFDKENPLLDHDNAFEEGKKRLAAGEIPNAVLLFEAAVQKDPDHAEAWQYLGTTQADNEQEVAAIAALRKCLDLDPSNLTAWMALSVSYTNESFGSHACHALRSWLANNPRYKDLIPGGMTTQPSELTFMSRHSYHLNSTEHEEIRELFIAAARQSPETDIDADVQCGLGILFNLSGEYDKAVECLGLAVQVRPQDSLLWNKYGASLANGSRSEEAVEAYRRALELAPGFIRSRVNLGISCINLQAYREAVDHFVAALSMQKQSTGPQGQSATMSESIWSTLRMTLSLLGRTDLYEACEKRDLDRLRDI</sequence>
<comment type="function">
    <text evidence="16">Receptor that mediates peroxisomal import of proteins containing a C-terminal PTS1-type tripeptide peroxisomal targeting signal (SKL-type). Binds to cargo proteins containing a PTS1 peroxisomal targeting signal in the cytosol, and translocates them into the peroxisome matrix by passing through the PEX13-PEX14 docking complex along with cargo proteins. PEX5 receptor is then retrotranslocated into the cytosol, leading to release of bound cargo in the peroxisome matrix, and reset for a subsequent peroxisome import cycle.</text>
</comment>